<evidence type="ECO:0000313" key="1">
    <source>
        <dbReference type="EMBL" id="MBJ7603100.1"/>
    </source>
</evidence>
<dbReference type="EMBL" id="JAEKNQ010000031">
    <property type="protein sequence ID" value="MBJ7603100.1"/>
    <property type="molecule type" value="Genomic_DNA"/>
</dbReference>
<evidence type="ECO:0000313" key="2">
    <source>
        <dbReference type="Proteomes" id="UP000620075"/>
    </source>
</evidence>
<name>A0A934KE44_9BACT</name>
<organism evidence="1 2">
    <name type="scientific">Candidatus Dormiibacter inghamiae</name>
    <dbReference type="NCBI Taxonomy" id="3127013"/>
    <lineage>
        <taxon>Bacteria</taxon>
        <taxon>Bacillati</taxon>
        <taxon>Candidatus Dormiibacterota</taxon>
        <taxon>Candidatus Dormibacteria</taxon>
        <taxon>Candidatus Dormibacterales</taxon>
        <taxon>Candidatus Dormibacteraceae</taxon>
        <taxon>Candidatus Dormiibacter</taxon>
    </lineage>
</organism>
<proteinExistence type="predicted"/>
<accession>A0A934KE44</accession>
<comment type="caution">
    <text evidence="1">The sequence shown here is derived from an EMBL/GenBank/DDBJ whole genome shotgun (WGS) entry which is preliminary data.</text>
</comment>
<sequence>MRSPHGFPRYRVQEQVLTRPPGYHRRLNLARRGRFGIILLYHQHSRLPP</sequence>
<reference evidence="1 2" key="1">
    <citation type="submission" date="2020-10" db="EMBL/GenBank/DDBJ databases">
        <title>Ca. Dormibacterota MAGs.</title>
        <authorList>
            <person name="Montgomery K."/>
        </authorList>
    </citation>
    <scope>NUCLEOTIDE SEQUENCE [LARGE SCALE GENOMIC DNA]</scope>
    <source>
        <strain evidence="1">SC8811_S16_3</strain>
    </source>
</reference>
<dbReference type="Proteomes" id="UP000620075">
    <property type="component" value="Unassembled WGS sequence"/>
</dbReference>
<gene>
    <name evidence="1" type="ORF">JF888_07930</name>
</gene>
<dbReference type="AlphaFoldDB" id="A0A934KE44"/>
<protein>
    <submittedName>
        <fullName evidence="1">Uncharacterized protein</fullName>
    </submittedName>
</protein>